<protein>
    <submittedName>
        <fullName evidence="5">Helix-turn-helix domain-containing protein</fullName>
    </submittedName>
</protein>
<evidence type="ECO:0000313" key="6">
    <source>
        <dbReference type="Proteomes" id="UP000321363"/>
    </source>
</evidence>
<dbReference type="GO" id="GO:0003677">
    <property type="term" value="F:DNA binding"/>
    <property type="evidence" value="ECO:0007669"/>
    <property type="project" value="UniProtKB-KW"/>
</dbReference>
<dbReference type="InterPro" id="IPR001845">
    <property type="entry name" value="HTH_ArsR_DNA-bd_dom"/>
</dbReference>
<dbReference type="AlphaFoldDB" id="A0A5C6W590"/>
<sequence length="178" mass="20657">MNSKAKLILHPVRMKIVQTLIGKKEYNVQQIASKLTDVPQATLYRHLNKLLEAGVLKVVRENQIRGTIEKFYSLNESAVSLTDDFRKLSRDEHLNLFLTFMTHLLGQYENYLQQDEVDLLKDGVGYREAIVYLSDKEFLEFTEQLSELMKKVIKNEPSSERTARHIANVFIPETSKNN</sequence>
<dbReference type="InterPro" id="IPR011991">
    <property type="entry name" value="ArsR-like_HTH"/>
</dbReference>
<comment type="caution">
    <text evidence="5">The sequence shown here is derived from an EMBL/GenBank/DDBJ whole genome shotgun (WGS) entry which is preliminary data.</text>
</comment>
<accession>A0A5C6W590</accession>
<evidence type="ECO:0000256" key="3">
    <source>
        <dbReference type="ARBA" id="ARBA00023163"/>
    </source>
</evidence>
<dbReference type="NCBIfam" id="NF005061">
    <property type="entry name" value="PRK06474.1"/>
    <property type="match status" value="1"/>
</dbReference>
<dbReference type="GO" id="GO:0003700">
    <property type="term" value="F:DNA-binding transcription factor activity"/>
    <property type="evidence" value="ECO:0007669"/>
    <property type="project" value="InterPro"/>
</dbReference>
<feature type="domain" description="HTH arsR-type" evidence="4">
    <location>
        <begin position="7"/>
        <end position="84"/>
    </location>
</feature>
<dbReference type="Gene3D" id="6.10.140.2180">
    <property type="match status" value="1"/>
</dbReference>
<dbReference type="EMBL" id="VOQF01000001">
    <property type="protein sequence ID" value="TXC93137.1"/>
    <property type="molecule type" value="Genomic_DNA"/>
</dbReference>
<name>A0A5C6W590_9BACI</name>
<dbReference type="SUPFAM" id="SSF46785">
    <property type="entry name" value="Winged helix' DNA-binding domain"/>
    <property type="match status" value="1"/>
</dbReference>
<dbReference type="InterPro" id="IPR051081">
    <property type="entry name" value="HTH_MetalResp_TranReg"/>
</dbReference>
<dbReference type="SMART" id="SM00418">
    <property type="entry name" value="HTH_ARSR"/>
    <property type="match status" value="1"/>
</dbReference>
<proteinExistence type="predicted"/>
<dbReference type="PANTHER" id="PTHR33154">
    <property type="entry name" value="TRANSCRIPTIONAL REGULATOR, ARSR FAMILY"/>
    <property type="match status" value="1"/>
</dbReference>
<evidence type="ECO:0000259" key="4">
    <source>
        <dbReference type="SMART" id="SM00418"/>
    </source>
</evidence>
<dbReference type="PANTHER" id="PTHR33154:SF33">
    <property type="entry name" value="TRANSCRIPTIONAL REPRESSOR SDPR"/>
    <property type="match status" value="1"/>
</dbReference>
<dbReference type="InterPro" id="IPR036390">
    <property type="entry name" value="WH_DNA-bd_sf"/>
</dbReference>
<organism evidence="5 6">
    <name type="scientific">Metabacillus litoralis</name>
    <dbReference type="NCBI Taxonomy" id="152268"/>
    <lineage>
        <taxon>Bacteria</taxon>
        <taxon>Bacillati</taxon>
        <taxon>Bacillota</taxon>
        <taxon>Bacilli</taxon>
        <taxon>Bacillales</taxon>
        <taxon>Bacillaceae</taxon>
        <taxon>Metabacillus</taxon>
    </lineage>
</organism>
<keyword evidence="2" id="KW-0238">DNA-binding</keyword>
<dbReference type="CDD" id="cd00090">
    <property type="entry name" value="HTH_ARSR"/>
    <property type="match status" value="1"/>
</dbReference>
<evidence type="ECO:0000313" key="5">
    <source>
        <dbReference type="EMBL" id="TXC93137.1"/>
    </source>
</evidence>
<dbReference type="Gene3D" id="1.10.10.10">
    <property type="entry name" value="Winged helix-like DNA-binding domain superfamily/Winged helix DNA-binding domain"/>
    <property type="match status" value="1"/>
</dbReference>
<dbReference type="RefSeq" id="WP_146945996.1">
    <property type="nucleotide sequence ID" value="NZ_VOQF01000001.1"/>
</dbReference>
<evidence type="ECO:0000256" key="2">
    <source>
        <dbReference type="ARBA" id="ARBA00023125"/>
    </source>
</evidence>
<dbReference type="InterPro" id="IPR036388">
    <property type="entry name" value="WH-like_DNA-bd_sf"/>
</dbReference>
<keyword evidence="6" id="KW-1185">Reference proteome</keyword>
<gene>
    <name evidence="5" type="ORF">FS935_02790</name>
</gene>
<keyword evidence="1" id="KW-0805">Transcription regulation</keyword>
<dbReference type="OrthoDB" id="5949858at2"/>
<keyword evidence="3" id="KW-0804">Transcription</keyword>
<reference evidence="5 6" key="1">
    <citation type="journal article" date="2005" name="Int. J. Syst. Evol. Microbiol.">
        <title>Bacillus litoralis sp. nov., isolated from a tidal flat of the Yellow Sea in Korea.</title>
        <authorList>
            <person name="Yoon J.H."/>
            <person name="Oh T.K."/>
        </authorList>
    </citation>
    <scope>NUCLEOTIDE SEQUENCE [LARGE SCALE GENOMIC DNA]</scope>
    <source>
        <strain evidence="5 6">SW-211</strain>
    </source>
</reference>
<dbReference type="Proteomes" id="UP000321363">
    <property type="component" value="Unassembled WGS sequence"/>
</dbReference>
<evidence type="ECO:0000256" key="1">
    <source>
        <dbReference type="ARBA" id="ARBA00023015"/>
    </source>
</evidence>
<dbReference type="Pfam" id="PF12840">
    <property type="entry name" value="HTH_20"/>
    <property type="match status" value="1"/>
</dbReference>